<comment type="caution">
    <text evidence="6">The sequence shown here is derived from an EMBL/GenBank/DDBJ whole genome shotgun (WGS) entry which is preliminary data.</text>
</comment>
<dbReference type="SMART" id="SM00421">
    <property type="entry name" value="HTH_LUXR"/>
    <property type="match status" value="1"/>
</dbReference>
<protein>
    <submittedName>
        <fullName evidence="6">Helix-turn-helix transcriptional regulator</fullName>
    </submittedName>
</protein>
<dbReference type="Proteomes" id="UP001589792">
    <property type="component" value="Unassembled WGS sequence"/>
</dbReference>
<gene>
    <name evidence="6" type="ORF">ACFFJ3_17780</name>
</gene>
<name>A0ABV6EH52_9GAMM</name>
<dbReference type="RefSeq" id="WP_380677814.1">
    <property type="nucleotide sequence ID" value="NZ_CP173186.1"/>
</dbReference>
<evidence type="ECO:0000313" key="6">
    <source>
        <dbReference type="EMBL" id="MFC0228322.1"/>
    </source>
</evidence>
<keyword evidence="1" id="KW-0805">Transcription regulation</keyword>
<keyword evidence="2" id="KW-0238">DNA-binding</keyword>
<dbReference type="Pfam" id="PF00196">
    <property type="entry name" value="GerE"/>
    <property type="match status" value="1"/>
</dbReference>
<dbReference type="CDD" id="cd06170">
    <property type="entry name" value="LuxR_C_like"/>
    <property type="match status" value="1"/>
</dbReference>
<dbReference type="PRINTS" id="PR00038">
    <property type="entry name" value="HTHLUXR"/>
</dbReference>
<dbReference type="EMBL" id="JBHLXG010000018">
    <property type="protein sequence ID" value="MFC0228322.1"/>
    <property type="molecule type" value="Genomic_DNA"/>
</dbReference>
<dbReference type="PANTHER" id="PTHR44688">
    <property type="entry name" value="DNA-BINDING TRANSCRIPTIONAL ACTIVATOR DEVR_DOSR"/>
    <property type="match status" value="1"/>
</dbReference>
<dbReference type="SUPFAM" id="SSF46894">
    <property type="entry name" value="C-terminal effector domain of the bipartite response regulators"/>
    <property type="match status" value="1"/>
</dbReference>
<dbReference type="PROSITE" id="PS50043">
    <property type="entry name" value="HTH_LUXR_2"/>
    <property type="match status" value="1"/>
</dbReference>
<evidence type="ECO:0000256" key="3">
    <source>
        <dbReference type="ARBA" id="ARBA00023159"/>
    </source>
</evidence>
<dbReference type="PANTHER" id="PTHR44688:SF16">
    <property type="entry name" value="DNA-BINDING TRANSCRIPTIONAL ACTIVATOR DEVR_DOSR"/>
    <property type="match status" value="1"/>
</dbReference>
<feature type="domain" description="HTH luxR-type" evidence="5">
    <location>
        <begin position="131"/>
        <end position="196"/>
    </location>
</feature>
<keyword evidence="4" id="KW-0804">Transcription</keyword>
<proteinExistence type="predicted"/>
<dbReference type="InterPro" id="IPR016032">
    <property type="entry name" value="Sig_transdc_resp-reg_C-effctor"/>
</dbReference>
<evidence type="ECO:0000256" key="4">
    <source>
        <dbReference type="ARBA" id="ARBA00023163"/>
    </source>
</evidence>
<dbReference type="InterPro" id="IPR036388">
    <property type="entry name" value="WH-like_DNA-bd_sf"/>
</dbReference>
<evidence type="ECO:0000259" key="5">
    <source>
        <dbReference type="PROSITE" id="PS50043"/>
    </source>
</evidence>
<evidence type="ECO:0000256" key="1">
    <source>
        <dbReference type="ARBA" id="ARBA00023015"/>
    </source>
</evidence>
<keyword evidence="7" id="KW-1185">Reference proteome</keyword>
<dbReference type="Gene3D" id="1.10.10.10">
    <property type="entry name" value="Winged helix-like DNA-binding domain superfamily/Winged helix DNA-binding domain"/>
    <property type="match status" value="1"/>
</dbReference>
<organism evidence="6 7">
    <name type="scientific">Serratia aquatilis</name>
    <dbReference type="NCBI Taxonomy" id="1737515"/>
    <lineage>
        <taxon>Bacteria</taxon>
        <taxon>Pseudomonadati</taxon>
        <taxon>Pseudomonadota</taxon>
        <taxon>Gammaproteobacteria</taxon>
        <taxon>Enterobacterales</taxon>
        <taxon>Yersiniaceae</taxon>
        <taxon>Serratia</taxon>
    </lineage>
</organism>
<reference evidence="6 7" key="1">
    <citation type="submission" date="2024-09" db="EMBL/GenBank/DDBJ databases">
        <authorList>
            <person name="Sun Q."/>
            <person name="Mori K."/>
        </authorList>
    </citation>
    <scope>NUCLEOTIDE SEQUENCE [LARGE SCALE GENOMIC DNA]</scope>
    <source>
        <strain evidence="6 7">CCM 8626</strain>
    </source>
</reference>
<dbReference type="InterPro" id="IPR000792">
    <property type="entry name" value="Tscrpt_reg_LuxR_C"/>
</dbReference>
<accession>A0ABV6EH52</accession>
<evidence type="ECO:0000256" key="2">
    <source>
        <dbReference type="ARBA" id="ARBA00023125"/>
    </source>
</evidence>
<sequence length="257" mass="29054">MAQPLSILIVDSDRYFTYGLSLKLQTFFKSRKQNIHLLKETQTNDNIDIIFLGDLVTTSPWLYRLHQRNCHPMVCLIKDKRRSPNLANPGMQCDKCNAGTLYRHQTLPELHNLLDGMLSSRLMSSLSSHQNCSCMSPLTRRETEVLQCLYRGMNGRQTAEYLYISQKTANAHKQNAMRKLNFRCNQELYQWLLQGGGRYLNECSQATQNVFPPCSAVPAPVGPVSSPPLTLRERVSTSLQSSCLVAYDAGTYAVSGK</sequence>
<keyword evidence="3" id="KW-0010">Activator</keyword>
<evidence type="ECO:0000313" key="7">
    <source>
        <dbReference type="Proteomes" id="UP001589792"/>
    </source>
</evidence>